<comment type="caution">
    <text evidence="3">The sequence shown here is derived from an EMBL/GenBank/DDBJ whole genome shotgun (WGS) entry which is preliminary data.</text>
</comment>
<keyword evidence="1" id="KW-0472">Membrane</keyword>
<feature type="transmembrane region" description="Helical" evidence="1">
    <location>
        <begin position="305"/>
        <end position="323"/>
    </location>
</feature>
<evidence type="ECO:0000313" key="3">
    <source>
        <dbReference type="EMBL" id="MCQ5121234.1"/>
    </source>
</evidence>
<feature type="transmembrane region" description="Helical" evidence="1">
    <location>
        <begin position="154"/>
        <end position="180"/>
    </location>
</feature>
<keyword evidence="4" id="KW-1185">Reference proteome</keyword>
<feature type="transmembrane region" description="Helical" evidence="1">
    <location>
        <begin position="46"/>
        <end position="72"/>
    </location>
</feature>
<dbReference type="InterPro" id="IPR018476">
    <property type="entry name" value="GlyceroP-diester-Pdiesterase_M"/>
</dbReference>
<dbReference type="RefSeq" id="WP_256197455.1">
    <property type="nucleotide sequence ID" value="NZ_JANGCH010000003.1"/>
</dbReference>
<dbReference type="SUPFAM" id="SSF51695">
    <property type="entry name" value="PLC-like phosphodiesterases"/>
    <property type="match status" value="1"/>
</dbReference>
<keyword evidence="1" id="KW-1133">Transmembrane helix</keyword>
<dbReference type="InterPro" id="IPR017946">
    <property type="entry name" value="PLC-like_Pdiesterase_TIM-brl"/>
</dbReference>
<dbReference type="EMBL" id="JANGCH010000003">
    <property type="protein sequence ID" value="MCQ5121234.1"/>
    <property type="molecule type" value="Genomic_DNA"/>
</dbReference>
<name>A0ABT1SJ33_9FIRM</name>
<feature type="transmembrane region" description="Helical" evidence="1">
    <location>
        <begin position="200"/>
        <end position="216"/>
    </location>
</feature>
<evidence type="ECO:0000256" key="1">
    <source>
        <dbReference type="SAM" id="Phobius"/>
    </source>
</evidence>
<dbReference type="Pfam" id="PF10110">
    <property type="entry name" value="GPDPase_memb"/>
    <property type="match status" value="1"/>
</dbReference>
<sequence length="601" mass="69856">MKEIIKFELFYKALMFLVVLPFLSLIEGLYTRYVIGVSAIYNFDMVYFLLGSVSGIIALIVSCIVVLCFIYFEYAVLYKLIFLYKSKSVQSWREVFWSSFVDLKDLKSVSSIFLFLLFVLLNPLWHLYFTSSFLPEINIPSFVINELIKMDGGSILVIIGYTLLFIFYGFLCFVPIYYILTKDSLLKSIKKSINVMKKNYKIWGLLILLFVVNYVLDTFVFRELPLKNGDFNFYFLRYFVLSFSFKIRSLIFIIDTILWTSIEILFIYKQLSYVDEAQIKCSFTRLYELNIRKINIKERLLRHKLLYGFLFTIGIVCFVIFYFNQYPLLHKPYSIGHRGDISAVENTIDGVLAADQNNADYAEIDIQMTKDRHLIVCHDTNLKRLAGVDKEIKDLTLKEIKQITIFNKAGDKSNIPTLEETIIAAKESKNGIGLLIEFKPLSGDLEDTVNQTIDLIEKYDFSEKAMFMSMNEQCVELLAKKRPDWWIGYCAFGNVGRMDIKLNDPFIPDFIAVEEGAINTQFLEDARNRVLPVYVWTVDDYEKVIDYLRMGVSGVIGDSSDQVTSAVDEYLAEYDEENEYLTTCPGFPKLTDDEYEYIQCE</sequence>
<protein>
    <submittedName>
        <fullName evidence="3">Glycerophosphoryl diester phosphodiesterase membrane domain-containing protein</fullName>
    </submittedName>
</protein>
<dbReference type="PANTHER" id="PTHR46211:SF8">
    <property type="entry name" value="PHOSPHODIESTERASE"/>
    <property type="match status" value="1"/>
</dbReference>
<organism evidence="3 4">
    <name type="scientific">Massilicoli timonensis</name>
    <dbReference type="NCBI Taxonomy" id="2015901"/>
    <lineage>
        <taxon>Bacteria</taxon>
        <taxon>Bacillati</taxon>
        <taxon>Bacillota</taxon>
        <taxon>Erysipelotrichia</taxon>
        <taxon>Erysipelotrichales</taxon>
        <taxon>Erysipelotrichaceae</taxon>
        <taxon>Massilicoli</taxon>
    </lineage>
</organism>
<feature type="transmembrane region" description="Helical" evidence="1">
    <location>
        <begin position="9"/>
        <end position="26"/>
    </location>
</feature>
<dbReference type="InterPro" id="IPR030395">
    <property type="entry name" value="GP_PDE_dom"/>
</dbReference>
<reference evidence="3 4" key="1">
    <citation type="submission" date="2022-06" db="EMBL/GenBank/DDBJ databases">
        <title>Isolation of gut microbiota from human fecal samples.</title>
        <authorList>
            <person name="Pamer E.G."/>
            <person name="Barat B."/>
            <person name="Waligurski E."/>
            <person name="Medina S."/>
            <person name="Paddock L."/>
            <person name="Mostad J."/>
        </authorList>
    </citation>
    <scope>NUCLEOTIDE SEQUENCE [LARGE SCALE GENOMIC DNA]</scope>
    <source>
        <strain evidence="3 4">DFI.6.1</strain>
    </source>
</reference>
<dbReference type="Pfam" id="PF03009">
    <property type="entry name" value="GDPD"/>
    <property type="match status" value="1"/>
</dbReference>
<dbReference type="Proteomes" id="UP001524435">
    <property type="component" value="Unassembled WGS sequence"/>
</dbReference>
<dbReference type="Gene3D" id="3.20.20.190">
    <property type="entry name" value="Phosphatidylinositol (PI) phosphodiesterase"/>
    <property type="match status" value="1"/>
</dbReference>
<evidence type="ECO:0000313" key="4">
    <source>
        <dbReference type="Proteomes" id="UP001524435"/>
    </source>
</evidence>
<evidence type="ECO:0000259" key="2">
    <source>
        <dbReference type="PROSITE" id="PS51704"/>
    </source>
</evidence>
<proteinExistence type="predicted"/>
<dbReference type="PROSITE" id="PS51704">
    <property type="entry name" value="GP_PDE"/>
    <property type="match status" value="1"/>
</dbReference>
<keyword evidence="1" id="KW-0812">Transmembrane</keyword>
<dbReference type="PANTHER" id="PTHR46211">
    <property type="entry name" value="GLYCEROPHOSPHORYL DIESTER PHOSPHODIESTERASE"/>
    <property type="match status" value="1"/>
</dbReference>
<feature type="transmembrane region" description="Helical" evidence="1">
    <location>
        <begin position="112"/>
        <end position="134"/>
    </location>
</feature>
<feature type="domain" description="GP-PDE" evidence="2">
    <location>
        <begin position="332"/>
        <end position="567"/>
    </location>
</feature>
<accession>A0ABT1SJ33</accession>
<gene>
    <name evidence="3" type="ORF">NE663_03020</name>
</gene>